<keyword evidence="2" id="KW-1185">Reference proteome</keyword>
<organism evidence="1 2">
    <name type="scientific">Diabrotica balteata</name>
    <name type="common">Banded cucumber beetle</name>
    <dbReference type="NCBI Taxonomy" id="107213"/>
    <lineage>
        <taxon>Eukaryota</taxon>
        <taxon>Metazoa</taxon>
        <taxon>Ecdysozoa</taxon>
        <taxon>Arthropoda</taxon>
        <taxon>Hexapoda</taxon>
        <taxon>Insecta</taxon>
        <taxon>Pterygota</taxon>
        <taxon>Neoptera</taxon>
        <taxon>Endopterygota</taxon>
        <taxon>Coleoptera</taxon>
        <taxon>Polyphaga</taxon>
        <taxon>Cucujiformia</taxon>
        <taxon>Chrysomeloidea</taxon>
        <taxon>Chrysomelidae</taxon>
        <taxon>Galerucinae</taxon>
        <taxon>Diabroticina</taxon>
        <taxon>Diabroticites</taxon>
        <taxon>Diabrotica</taxon>
    </lineage>
</organism>
<dbReference type="AlphaFoldDB" id="A0A9N9SVJ7"/>
<evidence type="ECO:0000313" key="1">
    <source>
        <dbReference type="EMBL" id="CAG9832787.1"/>
    </source>
</evidence>
<dbReference type="EMBL" id="OU898279">
    <property type="protein sequence ID" value="CAG9832787.1"/>
    <property type="molecule type" value="Genomic_DNA"/>
</dbReference>
<dbReference type="Proteomes" id="UP001153709">
    <property type="component" value="Chromosome 4"/>
</dbReference>
<evidence type="ECO:0000313" key="2">
    <source>
        <dbReference type="Proteomes" id="UP001153709"/>
    </source>
</evidence>
<dbReference type="PANTHER" id="PTHR47027:SF20">
    <property type="entry name" value="REVERSE TRANSCRIPTASE-LIKE PROTEIN WITH RNA-DIRECTED DNA POLYMERASE DOMAIN"/>
    <property type="match status" value="1"/>
</dbReference>
<gene>
    <name evidence="1" type="ORF">DIABBA_LOCUS6232</name>
</gene>
<dbReference type="PANTHER" id="PTHR47027">
    <property type="entry name" value="REVERSE TRANSCRIPTASE DOMAIN-CONTAINING PROTEIN"/>
    <property type="match status" value="1"/>
</dbReference>
<protein>
    <recommendedName>
        <fullName evidence="3">Reverse transcriptase</fullName>
    </recommendedName>
</protein>
<name>A0A9N9SVJ7_DIABA</name>
<evidence type="ECO:0008006" key="3">
    <source>
        <dbReference type="Google" id="ProtNLM"/>
    </source>
</evidence>
<proteinExistence type="predicted"/>
<accession>A0A9N9SVJ7</accession>
<sequence>MDYKKTTTRLQQENQVGRLDIEEKQVERVNNYKYLGIWVNKNNDQDREIRTRIKIARQAFIKMKTMFVNRDLPLELRIRALRCYVFSTLLYGMESWTLKVDTTSYKCRSVKKTKKGLRGHKAHQNKKAEIFGLYYQRCEI</sequence>
<reference evidence="1" key="1">
    <citation type="submission" date="2022-01" db="EMBL/GenBank/DDBJ databases">
        <authorList>
            <person name="King R."/>
        </authorList>
    </citation>
    <scope>NUCLEOTIDE SEQUENCE</scope>
</reference>
<dbReference type="OrthoDB" id="410404at2759"/>